<comment type="caution">
    <text evidence="1">The sequence shown here is derived from an EMBL/GenBank/DDBJ whole genome shotgun (WGS) entry which is preliminary data.</text>
</comment>
<accession>A0ABP1QHB3</accession>
<organism evidence="1 2">
    <name type="scientific">Orchesella dallaii</name>
    <dbReference type="NCBI Taxonomy" id="48710"/>
    <lineage>
        <taxon>Eukaryota</taxon>
        <taxon>Metazoa</taxon>
        <taxon>Ecdysozoa</taxon>
        <taxon>Arthropoda</taxon>
        <taxon>Hexapoda</taxon>
        <taxon>Collembola</taxon>
        <taxon>Entomobryomorpha</taxon>
        <taxon>Entomobryoidea</taxon>
        <taxon>Orchesellidae</taxon>
        <taxon>Orchesellinae</taxon>
        <taxon>Orchesella</taxon>
    </lineage>
</organism>
<keyword evidence="2" id="KW-1185">Reference proteome</keyword>
<name>A0ABP1QHB3_9HEXA</name>
<dbReference type="EMBL" id="CAXLJM020000030">
    <property type="protein sequence ID" value="CAL8098674.1"/>
    <property type="molecule type" value="Genomic_DNA"/>
</dbReference>
<gene>
    <name evidence="1" type="ORF">ODALV1_LOCUS10019</name>
</gene>
<proteinExistence type="predicted"/>
<evidence type="ECO:0000313" key="1">
    <source>
        <dbReference type="EMBL" id="CAL8098674.1"/>
    </source>
</evidence>
<evidence type="ECO:0000313" key="2">
    <source>
        <dbReference type="Proteomes" id="UP001642540"/>
    </source>
</evidence>
<dbReference type="Proteomes" id="UP001642540">
    <property type="component" value="Unassembled WGS sequence"/>
</dbReference>
<sequence>MSLNESCTMSTRATTKGDLSNLEFCIQYKNGEYFHEFSQFDCDDDGGFLECCDDVCKCCQGFDCPDDDFDGDGNPTCYELPITGGGLSRESCTFEKRATTKGALASPDDNFCVQYKNGEYFHKFAEEDCNDGGYLVCCDGTCQCCNNEYCPDKEYDANGNPTCYSPPITGGGLSPGRVVVARNASEAKSLKRI</sequence>
<protein>
    <submittedName>
        <fullName evidence="1">Uncharacterized protein</fullName>
    </submittedName>
</protein>
<reference evidence="1 2" key="1">
    <citation type="submission" date="2024-08" db="EMBL/GenBank/DDBJ databases">
        <authorList>
            <person name="Cucini C."/>
            <person name="Frati F."/>
        </authorList>
    </citation>
    <scope>NUCLEOTIDE SEQUENCE [LARGE SCALE GENOMIC DNA]</scope>
</reference>